<keyword evidence="2" id="KW-0614">Plasmid</keyword>
<sequence length="83" mass="9779">MTFEKQSPLMGFQEVIAPKSMDQILFVVVLWIFSNLAITAVTDSSLLRWELLISTAGILAWVLWGVQYRLEKFQQERYERNQR</sequence>
<proteinExistence type="predicted"/>
<dbReference type="EMBL" id="CP007057">
    <property type="protein sequence ID" value="AHG01713.1"/>
    <property type="molecule type" value="Genomic_DNA"/>
</dbReference>
<accession>W0JXE8</accession>
<evidence type="ECO:0000313" key="2">
    <source>
        <dbReference type="EMBL" id="AHG01713.1"/>
    </source>
</evidence>
<dbReference type="KEGG" id="hlr:HALLA_00045"/>
<keyword evidence="3" id="KW-1185">Reference proteome</keyword>
<gene>
    <name evidence="2" type="ORF">HALLA_00045</name>
</gene>
<evidence type="ECO:0000313" key="3">
    <source>
        <dbReference type="Proteomes" id="UP000019024"/>
    </source>
</evidence>
<organism evidence="2 3">
    <name type="scientific">Halostagnicola larsenii XH-48</name>
    <dbReference type="NCBI Taxonomy" id="797299"/>
    <lineage>
        <taxon>Archaea</taxon>
        <taxon>Methanobacteriati</taxon>
        <taxon>Methanobacteriota</taxon>
        <taxon>Stenosarchaea group</taxon>
        <taxon>Halobacteria</taxon>
        <taxon>Halobacteriales</taxon>
        <taxon>Natrialbaceae</taxon>
        <taxon>Halostagnicola</taxon>
    </lineage>
</organism>
<dbReference type="AlphaFoldDB" id="W0JXE8"/>
<dbReference type="Proteomes" id="UP000019024">
    <property type="component" value="Plasmid unnamed2"/>
</dbReference>
<name>W0JXE8_9EURY</name>
<keyword evidence="1" id="KW-0472">Membrane</keyword>
<feature type="transmembrane region" description="Helical" evidence="1">
    <location>
        <begin position="47"/>
        <end position="66"/>
    </location>
</feature>
<reference evidence="2 3" key="1">
    <citation type="submission" date="2014-01" db="EMBL/GenBank/DDBJ databases">
        <authorList>
            <consortium name="DOE Joint Genome Institute"/>
            <person name="Anderson I."/>
            <person name="Huntemann M."/>
            <person name="Han J."/>
            <person name="Chen A."/>
            <person name="Kyrpides N."/>
            <person name="Mavromatis K."/>
            <person name="Markowitz V."/>
            <person name="Palaniappan K."/>
            <person name="Ivanova N."/>
            <person name="Schaumberg A."/>
            <person name="Pati A."/>
            <person name="Liolios K."/>
            <person name="Nordberg H.P."/>
            <person name="Cantor M.N."/>
            <person name="Hua S.X."/>
            <person name="Woyke T."/>
        </authorList>
    </citation>
    <scope>NUCLEOTIDE SEQUENCE [LARGE SCALE GENOMIC DNA]</scope>
    <source>
        <strain evidence="2 3">XH-48</strain>
        <plasmid evidence="3">2</plasmid>
    </source>
</reference>
<evidence type="ECO:0000256" key="1">
    <source>
        <dbReference type="SAM" id="Phobius"/>
    </source>
</evidence>
<dbReference type="HOGENOM" id="CLU_2534552_0_0_2"/>
<keyword evidence="1" id="KW-1133">Transmembrane helix</keyword>
<protein>
    <submittedName>
        <fullName evidence="2">Uncharacterized protein</fullName>
    </submittedName>
</protein>
<keyword evidence="1" id="KW-0812">Transmembrane</keyword>
<geneLocation type="plasmid" evidence="2">
    <name>unnamed</name>
</geneLocation>
<feature type="transmembrane region" description="Helical" evidence="1">
    <location>
        <begin position="21"/>
        <end position="41"/>
    </location>
</feature>